<feature type="compositionally biased region" description="Low complexity" evidence="1">
    <location>
        <begin position="969"/>
        <end position="982"/>
    </location>
</feature>
<dbReference type="RefSeq" id="XP_062794223.1">
    <property type="nucleotide sequence ID" value="XM_062938172.1"/>
</dbReference>
<feature type="region of interest" description="Disordered" evidence="1">
    <location>
        <begin position="610"/>
        <end position="704"/>
    </location>
</feature>
<feature type="region of interest" description="Disordered" evidence="1">
    <location>
        <begin position="781"/>
        <end position="828"/>
    </location>
</feature>
<feature type="compositionally biased region" description="Low complexity" evidence="1">
    <location>
        <begin position="899"/>
        <end position="913"/>
    </location>
</feature>
<dbReference type="EMBL" id="CP141889">
    <property type="protein sequence ID" value="WRT69484.1"/>
    <property type="molecule type" value="Genomic_DNA"/>
</dbReference>
<feature type="compositionally biased region" description="Polar residues" evidence="1">
    <location>
        <begin position="1030"/>
        <end position="1040"/>
    </location>
</feature>
<feature type="region of interest" description="Disordered" evidence="1">
    <location>
        <begin position="887"/>
        <end position="1099"/>
    </location>
</feature>
<feature type="compositionally biased region" description="Low complexity" evidence="1">
    <location>
        <begin position="341"/>
        <end position="357"/>
    </location>
</feature>
<keyword evidence="3" id="KW-1185">Reference proteome</keyword>
<evidence type="ECO:0000256" key="1">
    <source>
        <dbReference type="SAM" id="MobiDB-lite"/>
    </source>
</evidence>
<name>A0ABZ1D845_9TREE</name>
<dbReference type="GeneID" id="87958600"/>
<feature type="region of interest" description="Disordered" evidence="1">
    <location>
        <begin position="138"/>
        <end position="187"/>
    </location>
</feature>
<feature type="compositionally biased region" description="Low complexity" evidence="1">
    <location>
        <begin position="149"/>
        <end position="173"/>
    </location>
</feature>
<feature type="region of interest" description="Disordered" evidence="1">
    <location>
        <begin position="1"/>
        <end position="97"/>
    </location>
</feature>
<organism evidence="2 3">
    <name type="scientific">Kwoniella shivajii</name>
    <dbReference type="NCBI Taxonomy" id="564305"/>
    <lineage>
        <taxon>Eukaryota</taxon>
        <taxon>Fungi</taxon>
        <taxon>Dikarya</taxon>
        <taxon>Basidiomycota</taxon>
        <taxon>Agaricomycotina</taxon>
        <taxon>Tremellomycetes</taxon>
        <taxon>Tremellales</taxon>
        <taxon>Cryptococcaceae</taxon>
        <taxon>Kwoniella</taxon>
    </lineage>
</organism>
<feature type="compositionally biased region" description="Low complexity" evidence="1">
    <location>
        <begin position="21"/>
        <end position="75"/>
    </location>
</feature>
<gene>
    <name evidence="2" type="ORF">IL334_006470</name>
</gene>
<feature type="compositionally biased region" description="Basic and acidic residues" evidence="1">
    <location>
        <begin position="665"/>
        <end position="682"/>
    </location>
</feature>
<evidence type="ECO:0000313" key="2">
    <source>
        <dbReference type="EMBL" id="WRT69484.1"/>
    </source>
</evidence>
<feature type="compositionally biased region" description="Polar residues" evidence="1">
    <location>
        <begin position="1"/>
        <end position="12"/>
    </location>
</feature>
<feature type="compositionally biased region" description="Low complexity" evidence="1">
    <location>
        <begin position="269"/>
        <end position="279"/>
    </location>
</feature>
<reference evidence="2 3" key="1">
    <citation type="submission" date="2024-01" db="EMBL/GenBank/DDBJ databases">
        <title>Comparative genomics of Cryptococcus and Kwoniella reveals pathogenesis evolution and contrasting modes of karyotype evolution via chromosome fusion or intercentromeric recombination.</title>
        <authorList>
            <person name="Coelho M.A."/>
            <person name="David-Palma M."/>
            <person name="Shea T."/>
            <person name="Bowers K."/>
            <person name="McGinley-Smith S."/>
            <person name="Mohammad A.W."/>
            <person name="Gnirke A."/>
            <person name="Yurkov A.M."/>
            <person name="Nowrousian M."/>
            <person name="Sun S."/>
            <person name="Cuomo C.A."/>
            <person name="Heitman J."/>
        </authorList>
    </citation>
    <scope>NUCLEOTIDE SEQUENCE [LARGE SCALE GENOMIC DNA]</scope>
    <source>
        <strain evidence="2">CBS 11374</strain>
    </source>
</reference>
<protein>
    <submittedName>
        <fullName evidence="2">Uncharacterized protein</fullName>
    </submittedName>
</protein>
<accession>A0ABZ1D845</accession>
<dbReference type="Proteomes" id="UP001329825">
    <property type="component" value="Chromosome 9"/>
</dbReference>
<evidence type="ECO:0000313" key="3">
    <source>
        <dbReference type="Proteomes" id="UP001329825"/>
    </source>
</evidence>
<feature type="compositionally biased region" description="Low complexity" evidence="1">
    <location>
        <begin position="373"/>
        <end position="385"/>
    </location>
</feature>
<feature type="compositionally biased region" description="Polar residues" evidence="1">
    <location>
        <begin position="1065"/>
        <end position="1077"/>
    </location>
</feature>
<feature type="compositionally biased region" description="Gly residues" evidence="1">
    <location>
        <begin position="798"/>
        <end position="807"/>
    </location>
</feature>
<feature type="compositionally biased region" description="Polar residues" evidence="1">
    <location>
        <begin position="319"/>
        <end position="333"/>
    </location>
</feature>
<feature type="compositionally biased region" description="Low complexity" evidence="1">
    <location>
        <begin position="989"/>
        <end position="1005"/>
    </location>
</feature>
<sequence length="1099" mass="117496">MSLPHNGSTAPAITSPILAWPSRPTTRPSPSALSTPSSSFDDYSASYPSRQASSSTTPSSPTESRKNVSSSSKSNGKGKGKAINTPEPELRVYPSITFGDEITQDHNEEIEKRYGPPKNPLPPHQLGRIAQSFGIIIPNLPQHDPNTSPNPNLQRPSPSSPSSSSAISPTLLPNPRGRLSPLLSSQPPTRPTPFLLSVIPPLCLLSPNPAVSPEQSHQRNKKWRRGRLLPLQPTLGSMLVCIAREYGLPSTIGLGIYLVIPGSGRRQGSTSSAASTYSSEGDEPSGPQISSSTWSTLFSAHLMPTSSGGTNTRSSTPSQTPMKNSDSFSSESALQYPPSPLSLANLKSSSSHPSSLGHKPKPRSMSTDPPPGLTHSSHPSISSSSAILPPTLASVGTSFSISSTPNPIVGTIEFDIDLDEARWFENFHKSGRSGRHKRSLTADSGGNGIKELSLVNKVTDGRPRFLREMDTNRPSPERKYLRANDNDNVKSTIATFDEFADGEDDIDQEEMINDGIGLLKPEPLEDDLLASPINLAPEEKLVELDHSTRLKVQEILDKRGSGIVMAEQLDDLEKMMRQLSPREIRLTSPRLLTPRMAAKVANLTLPAVPKRTTSKATPSPLAGGFTSPNLTIDRESENSVPNSAKSNGTFGSTIHAPTLPESEEDTTKSVEQKGFAREDDVQPPKAAWPAVPHQSSPGSPTIHEYIARPQLPTPRTSQRNVSSPAAISTETLQRMQSEQEISTAPLVLSSEWIPRRPARPPSPKLEHQRTLSHTLSPELVDFLHRSPPPTANVNSQSPGGGLSGNGGISSPEEKKPRRSGSIKFKGLRSQMSAKNLNVMWKHGNDSMINNSTLASPPLPLASTVGGKDNVTVGLFKNGLPIPPESESTFTGLRENGFRSVSSPSSIPTLSSTSNMTDFGPPLSTPHEDPSNPTNSVGNGSGSGSGKGKFASRIFGFGRNHTKSSKRNPSIDGSSSIKISDPITSSLVHSTSFESQSQSQSQSQTQHISLGHGRDPSHHAIPPPPIPPASQSTVGTDNPASPRSIKRKPVPGSHPNPSNNDHNDNLVKNSMSLNSMNSFVLEDAPKGRRGNGNVMLGQAQ</sequence>
<proteinExistence type="predicted"/>
<feature type="region of interest" description="Disordered" evidence="1">
    <location>
        <begin position="265"/>
        <end position="385"/>
    </location>
</feature>
<feature type="compositionally biased region" description="Polar residues" evidence="1">
    <location>
        <begin position="638"/>
        <end position="652"/>
    </location>
</feature>
<feature type="compositionally biased region" description="Polar residues" evidence="1">
    <location>
        <begin position="287"/>
        <end position="298"/>
    </location>
</feature>
<feature type="compositionally biased region" description="Low complexity" evidence="1">
    <location>
        <begin position="304"/>
        <end position="318"/>
    </location>
</feature>